<evidence type="ECO:0000313" key="3">
    <source>
        <dbReference type="Proteomes" id="UP001530293"/>
    </source>
</evidence>
<dbReference type="EMBL" id="JALLBG020000092">
    <property type="protein sequence ID" value="KAL3765743.1"/>
    <property type="molecule type" value="Genomic_DNA"/>
</dbReference>
<dbReference type="Proteomes" id="UP001530293">
    <property type="component" value="Unassembled WGS sequence"/>
</dbReference>
<dbReference type="AlphaFoldDB" id="A0ABD3MS53"/>
<keyword evidence="3" id="KW-1185">Reference proteome</keyword>
<feature type="region of interest" description="Disordered" evidence="1">
    <location>
        <begin position="345"/>
        <end position="376"/>
    </location>
</feature>
<feature type="region of interest" description="Disordered" evidence="1">
    <location>
        <begin position="278"/>
        <end position="307"/>
    </location>
</feature>
<proteinExistence type="predicted"/>
<reference evidence="2 3" key="1">
    <citation type="submission" date="2024-10" db="EMBL/GenBank/DDBJ databases">
        <title>Updated reference genomes for cyclostephanoid diatoms.</title>
        <authorList>
            <person name="Roberts W.R."/>
            <person name="Alverson A.J."/>
        </authorList>
    </citation>
    <scope>NUCLEOTIDE SEQUENCE [LARGE SCALE GENOMIC DNA]</scope>
    <source>
        <strain evidence="2 3">AJA232-27</strain>
    </source>
</reference>
<protein>
    <submittedName>
        <fullName evidence="2">Uncharacterized protein</fullName>
    </submittedName>
</protein>
<organism evidence="2 3">
    <name type="scientific">Discostella pseudostelligera</name>
    <dbReference type="NCBI Taxonomy" id="259834"/>
    <lineage>
        <taxon>Eukaryota</taxon>
        <taxon>Sar</taxon>
        <taxon>Stramenopiles</taxon>
        <taxon>Ochrophyta</taxon>
        <taxon>Bacillariophyta</taxon>
        <taxon>Coscinodiscophyceae</taxon>
        <taxon>Thalassiosirophycidae</taxon>
        <taxon>Stephanodiscales</taxon>
        <taxon>Stephanodiscaceae</taxon>
        <taxon>Discostella</taxon>
    </lineage>
</organism>
<accession>A0ABD3MS53</accession>
<feature type="compositionally biased region" description="Basic and acidic residues" evidence="1">
    <location>
        <begin position="431"/>
        <end position="440"/>
    </location>
</feature>
<sequence>MATETGSGSVNDKLENILSLVLACSRGEVGNEAVENALSSIVADHAPAPSEADADTAIAAIAPGNIIQPTIKDNNIIPDDGNYDDEIVDNEKIAAVDVPIPTEAATKATAPTAETSAETKMTVKAIAKKNVAERREALEQIPLGKMGERMLITFGDGPCPNLEVISTALLGTRASLQRAILDARALRRKLKDDWHQARAVAMMHRGKAASKDEIKKTSSGLQSSVADSELSFRAMDGFADELRFDVPCGFDVPQLETLFPEEMGAYQKWKKLHDAYTENSEDVSKKSTQFDGASDQEDDDELVPGEVNSDRLLERLSNFDVRTNKMGDDWYLKFADNRRGSFLPRFGARKSSSDTSEGKEHEPKKRGRPSSKSRVSWQNLHPASVIFLHWVGFDPMSALSPPNEDTTQVLGYLAYDFFGKIVEKAVSLRLEGNKGNDGSRKPRRSNSPSPELVEGDQLDKGNIEDAISETKLSSLYSSSNIDLGKSAKITQLYFGPGFEDRLELEMDE</sequence>
<feature type="compositionally biased region" description="Acidic residues" evidence="1">
    <location>
        <begin position="294"/>
        <end position="303"/>
    </location>
</feature>
<gene>
    <name evidence="2" type="ORF">ACHAWU_009711</name>
</gene>
<name>A0ABD3MS53_9STRA</name>
<evidence type="ECO:0000313" key="2">
    <source>
        <dbReference type="EMBL" id="KAL3765743.1"/>
    </source>
</evidence>
<comment type="caution">
    <text evidence="2">The sequence shown here is derived from an EMBL/GenBank/DDBJ whole genome shotgun (WGS) entry which is preliminary data.</text>
</comment>
<evidence type="ECO:0000256" key="1">
    <source>
        <dbReference type="SAM" id="MobiDB-lite"/>
    </source>
</evidence>
<feature type="region of interest" description="Disordered" evidence="1">
    <location>
        <begin position="431"/>
        <end position="459"/>
    </location>
</feature>